<sequence length="200" mass="21724">MESQVQCGIMQQPSHHHIPLVLVALNLAENRLGSAQPDDLTFLNSLVNCTHLKFLIIDRNNFGGVLPNSIANLTNKFEQLFLGKNPIYGSLIPASLGYCKSLNSLALGNDRLSGGIPKQVLELGSLSRGLSLSDNLLTGSLPVEIGNLKNLEVLYLHNNKLSGEIPSTIGEEILVGANARLRPCQVSISVERKVEKLQCY</sequence>
<evidence type="ECO:0000313" key="6">
    <source>
        <dbReference type="Proteomes" id="UP000316621"/>
    </source>
</evidence>
<keyword evidence="2" id="KW-0732">Signal</keyword>
<protein>
    <recommendedName>
        <fullName evidence="7">Leucine-rich repeat-containing N-terminal plant-type domain-containing protein</fullName>
    </recommendedName>
</protein>
<name>A0A4Y7JEE1_PAPSO</name>
<dbReference type="InterPro" id="IPR025875">
    <property type="entry name" value="Leu-rich_rpt_4"/>
</dbReference>
<evidence type="ECO:0000256" key="2">
    <source>
        <dbReference type="ARBA" id="ARBA00022729"/>
    </source>
</evidence>
<dbReference type="InterPro" id="IPR032675">
    <property type="entry name" value="LRR_dom_sf"/>
</dbReference>
<keyword evidence="3" id="KW-0677">Repeat</keyword>
<evidence type="ECO:0000313" key="5">
    <source>
        <dbReference type="EMBL" id="RZC58158.1"/>
    </source>
</evidence>
<dbReference type="InterPro" id="IPR001611">
    <property type="entry name" value="Leu-rich_rpt"/>
</dbReference>
<organism evidence="5 6">
    <name type="scientific">Papaver somniferum</name>
    <name type="common">Opium poppy</name>
    <dbReference type="NCBI Taxonomy" id="3469"/>
    <lineage>
        <taxon>Eukaryota</taxon>
        <taxon>Viridiplantae</taxon>
        <taxon>Streptophyta</taxon>
        <taxon>Embryophyta</taxon>
        <taxon>Tracheophyta</taxon>
        <taxon>Spermatophyta</taxon>
        <taxon>Magnoliopsida</taxon>
        <taxon>Ranunculales</taxon>
        <taxon>Papaveraceae</taxon>
        <taxon>Papaveroideae</taxon>
        <taxon>Papaver</taxon>
    </lineage>
</organism>
<dbReference type="FunFam" id="3.80.10.10:FF:000041">
    <property type="entry name" value="LRR receptor-like serine/threonine-protein kinase ERECTA"/>
    <property type="match status" value="1"/>
</dbReference>
<dbReference type="SUPFAM" id="SSF52058">
    <property type="entry name" value="L domain-like"/>
    <property type="match status" value="1"/>
</dbReference>
<proteinExistence type="predicted"/>
<keyword evidence="1" id="KW-0433">Leucine-rich repeat</keyword>
<dbReference type="Proteomes" id="UP000316621">
    <property type="component" value="Chromosome 4"/>
</dbReference>
<dbReference type="STRING" id="3469.A0A4Y7JEE1"/>
<dbReference type="Gene3D" id="3.80.10.10">
    <property type="entry name" value="Ribonuclease Inhibitor"/>
    <property type="match status" value="1"/>
</dbReference>
<dbReference type="OMA" id="FMELLEW"/>
<dbReference type="InterPro" id="IPR053213">
    <property type="entry name" value="RLP29"/>
</dbReference>
<keyword evidence="6" id="KW-1185">Reference proteome</keyword>
<evidence type="ECO:0000256" key="4">
    <source>
        <dbReference type="ARBA" id="ARBA00023180"/>
    </source>
</evidence>
<dbReference type="Pfam" id="PF12799">
    <property type="entry name" value="LRR_4"/>
    <property type="match status" value="1"/>
</dbReference>
<gene>
    <name evidence="5" type="ORF">C5167_005473</name>
</gene>
<dbReference type="PANTHER" id="PTHR48009:SF16">
    <property type="entry name" value="LEUCINE-RICH REPEAT-CONTAINING N-TERMINAL PLANT-TYPE DOMAIN-CONTAINING PROTEIN"/>
    <property type="match status" value="1"/>
</dbReference>
<dbReference type="EMBL" id="CM010718">
    <property type="protein sequence ID" value="RZC58158.1"/>
    <property type="molecule type" value="Genomic_DNA"/>
</dbReference>
<accession>A0A4Y7JEE1</accession>
<dbReference type="Pfam" id="PF00560">
    <property type="entry name" value="LRR_1"/>
    <property type="match status" value="1"/>
</dbReference>
<evidence type="ECO:0000256" key="1">
    <source>
        <dbReference type="ARBA" id="ARBA00022614"/>
    </source>
</evidence>
<dbReference type="PANTHER" id="PTHR48009">
    <property type="entry name" value="LEUCINE-RICH REPEAT (LRR) FAMILY PROTEIN"/>
    <property type="match status" value="1"/>
</dbReference>
<evidence type="ECO:0000256" key="3">
    <source>
        <dbReference type="ARBA" id="ARBA00022737"/>
    </source>
</evidence>
<evidence type="ECO:0008006" key="7">
    <source>
        <dbReference type="Google" id="ProtNLM"/>
    </source>
</evidence>
<keyword evidence="4" id="KW-0325">Glycoprotein</keyword>
<dbReference type="AlphaFoldDB" id="A0A4Y7JEE1"/>
<dbReference type="Gramene" id="RZC58158">
    <property type="protein sequence ID" value="RZC58158"/>
    <property type="gene ID" value="C5167_005473"/>
</dbReference>
<reference evidence="5 6" key="1">
    <citation type="journal article" date="2018" name="Science">
        <title>The opium poppy genome and morphinan production.</title>
        <authorList>
            <person name="Guo L."/>
            <person name="Winzer T."/>
            <person name="Yang X."/>
            <person name="Li Y."/>
            <person name="Ning Z."/>
            <person name="He Z."/>
            <person name="Teodor R."/>
            <person name="Lu Y."/>
            <person name="Bowser T.A."/>
            <person name="Graham I.A."/>
            <person name="Ye K."/>
        </authorList>
    </citation>
    <scope>NUCLEOTIDE SEQUENCE [LARGE SCALE GENOMIC DNA]</scope>
    <source>
        <strain evidence="6">cv. HN1</strain>
        <tissue evidence="5">Leaves</tissue>
    </source>
</reference>